<dbReference type="STRING" id="4999.A0A1Y1UKP2"/>
<dbReference type="AlphaFoldDB" id="A0A1Y1UKP2"/>
<feature type="compositionally biased region" description="Basic and acidic residues" evidence="1">
    <location>
        <begin position="105"/>
        <end position="124"/>
    </location>
</feature>
<accession>A0A1Y1UKP2</accession>
<feature type="compositionally biased region" description="Polar residues" evidence="1">
    <location>
        <begin position="595"/>
        <end position="611"/>
    </location>
</feature>
<protein>
    <submittedName>
        <fullName evidence="2">Uncharacterized protein</fullName>
    </submittedName>
</protein>
<organism evidence="2 3">
    <name type="scientific">Kockovaella imperatae</name>
    <dbReference type="NCBI Taxonomy" id="4999"/>
    <lineage>
        <taxon>Eukaryota</taxon>
        <taxon>Fungi</taxon>
        <taxon>Dikarya</taxon>
        <taxon>Basidiomycota</taxon>
        <taxon>Agaricomycotina</taxon>
        <taxon>Tremellomycetes</taxon>
        <taxon>Tremellales</taxon>
        <taxon>Cuniculitremaceae</taxon>
        <taxon>Kockovaella</taxon>
    </lineage>
</organism>
<feature type="region of interest" description="Disordered" evidence="1">
    <location>
        <begin position="641"/>
        <end position="677"/>
    </location>
</feature>
<evidence type="ECO:0000256" key="1">
    <source>
        <dbReference type="SAM" id="MobiDB-lite"/>
    </source>
</evidence>
<feature type="compositionally biased region" description="Polar residues" evidence="1">
    <location>
        <begin position="32"/>
        <end position="47"/>
    </location>
</feature>
<keyword evidence="3" id="KW-1185">Reference proteome</keyword>
<feature type="region of interest" description="Disordered" evidence="1">
    <location>
        <begin position="595"/>
        <end position="628"/>
    </location>
</feature>
<gene>
    <name evidence="2" type="ORF">BD324DRAFT_370511</name>
</gene>
<evidence type="ECO:0000313" key="2">
    <source>
        <dbReference type="EMBL" id="ORX38623.1"/>
    </source>
</evidence>
<proteinExistence type="predicted"/>
<evidence type="ECO:0000313" key="3">
    <source>
        <dbReference type="Proteomes" id="UP000193218"/>
    </source>
</evidence>
<feature type="region of interest" description="Disordered" evidence="1">
    <location>
        <begin position="1"/>
        <end position="210"/>
    </location>
</feature>
<feature type="region of interest" description="Disordered" evidence="1">
    <location>
        <begin position="726"/>
        <end position="750"/>
    </location>
</feature>
<dbReference type="OrthoDB" id="2596760at2759"/>
<comment type="caution">
    <text evidence="2">The sequence shown here is derived from an EMBL/GenBank/DDBJ whole genome shotgun (WGS) entry which is preliminary data.</text>
</comment>
<feature type="compositionally biased region" description="Acidic residues" evidence="1">
    <location>
        <begin position="248"/>
        <end position="262"/>
    </location>
</feature>
<feature type="compositionally biased region" description="Polar residues" evidence="1">
    <location>
        <begin position="145"/>
        <end position="166"/>
    </location>
</feature>
<feature type="compositionally biased region" description="Low complexity" evidence="1">
    <location>
        <begin position="197"/>
        <end position="208"/>
    </location>
</feature>
<feature type="compositionally biased region" description="Polar residues" evidence="1">
    <location>
        <begin position="280"/>
        <end position="290"/>
    </location>
</feature>
<dbReference type="Proteomes" id="UP000193218">
    <property type="component" value="Unassembled WGS sequence"/>
</dbReference>
<feature type="region of interest" description="Disordered" evidence="1">
    <location>
        <begin position="502"/>
        <end position="534"/>
    </location>
</feature>
<sequence>MFTTMGRSRRRTGDQAAAAAAQREISPPPPGSDSTFGVRSLNGSVTWSPAVEGDHGGAMEGSSTREAVLNRSSDDSDHASFSAISSSREDQGGLDLDVMSGGGMDEDRLSTTTRTRDDQQRELTEEMDTTPVSLAPSPLLPDPFDTSSSSPRRAPGQSSTENQISPSAPIPVNGRIAHIGSGIMWGPSSPDETLHPLSLSTSSSTATGQGQGLASLISACQYPMTQPSPDPSYPASVWRYNHHTADGDKDDEEEEEEEEEEELFHRTLSNQDTGRDLPSEPSSPASFTSLPSYVGSMSSLSRTSSPISGISGPSINREFSDAVHSRIPPHYRDSSAESLLQGGEHLGHRSEELVIPMLSLPSSSLHLSLASWHGETNMIKVVLLGEVELAREVIRVLENRVQIVHLDKGGIGIVKNDKVVLSLTIASSVEQIRKTIHASYSALSRLLHPHPPKGSEGSVRRMISEHSRRALWVHLILNLGPDPIPQSLSSIAPVRHLAQNIPETSRPSEGPHDPAASPSSLDDPTPMPGSHLASSYFAASTTGDLNRAERYAQDLQELLENLPAVETQSIDTFLARRAFMMSSDPASSLEASITSADSGYQSQPHSGTSSHFDSHPPMPTVARASGGGEWEAGLSRRIAANIQRRERDDHHRSTRGALSRARPVKDRRVKRANCSPPPLFPISSAPIGKVSGARSSTIRTSLIWKTFGDIWNGLFGIWTTPMIISEPTGIPEPTNRPSAPPEDEVPPKRRRPNWRWRIGAAIVAVGVGIWLSNTKIQVSAHIKF</sequence>
<dbReference type="RefSeq" id="XP_021872545.1">
    <property type="nucleotide sequence ID" value="XM_022012608.1"/>
</dbReference>
<feature type="region of interest" description="Disordered" evidence="1">
    <location>
        <begin position="222"/>
        <end position="290"/>
    </location>
</feature>
<dbReference type="GeneID" id="33554416"/>
<dbReference type="InParanoid" id="A0A1Y1UKP2"/>
<dbReference type="EMBL" id="NBSH01000004">
    <property type="protein sequence ID" value="ORX38623.1"/>
    <property type="molecule type" value="Genomic_DNA"/>
</dbReference>
<name>A0A1Y1UKP2_9TREE</name>
<reference evidence="2 3" key="1">
    <citation type="submission" date="2017-03" db="EMBL/GenBank/DDBJ databases">
        <title>Widespread Adenine N6-methylation of Active Genes in Fungi.</title>
        <authorList>
            <consortium name="DOE Joint Genome Institute"/>
            <person name="Mondo S.J."/>
            <person name="Dannebaum R.O."/>
            <person name="Kuo R.C."/>
            <person name="Louie K.B."/>
            <person name="Bewick A.J."/>
            <person name="Labutti K."/>
            <person name="Haridas S."/>
            <person name="Kuo A."/>
            <person name="Salamov A."/>
            <person name="Ahrendt S.R."/>
            <person name="Lau R."/>
            <person name="Bowen B.P."/>
            <person name="Lipzen A."/>
            <person name="Sullivan W."/>
            <person name="Andreopoulos W.B."/>
            <person name="Clum A."/>
            <person name="Lindquist E."/>
            <person name="Daum C."/>
            <person name="Northen T.R."/>
            <person name="Ramamoorthy G."/>
            <person name="Schmitz R.J."/>
            <person name="Gryganskyi A."/>
            <person name="Culley D."/>
            <person name="Magnuson J."/>
            <person name="James T.Y."/>
            <person name="O'Malley M.A."/>
            <person name="Stajich J.E."/>
            <person name="Spatafora J.W."/>
            <person name="Visel A."/>
            <person name="Grigoriev I.V."/>
        </authorList>
    </citation>
    <scope>NUCLEOTIDE SEQUENCE [LARGE SCALE GENOMIC DNA]</scope>
    <source>
        <strain evidence="2 3">NRRL Y-17943</strain>
    </source>
</reference>